<comment type="caution">
    <text evidence="2">The sequence shown here is derived from an EMBL/GenBank/DDBJ whole genome shotgun (WGS) entry which is preliminary data.</text>
</comment>
<dbReference type="Gene3D" id="3.90.550.10">
    <property type="entry name" value="Spore Coat Polysaccharide Biosynthesis Protein SpsA, Chain A"/>
    <property type="match status" value="1"/>
</dbReference>
<evidence type="ECO:0000259" key="1">
    <source>
        <dbReference type="Pfam" id="PF00535"/>
    </source>
</evidence>
<sequence>MNNMSGTMNSGPLISVVIATFNSERDIRGCIRSIASQEYKNIEIVVADGASTDNTVAILKELSETHRITFTSQPDKGIYDALNRGAQMAKGDWLHFLGSDDRLLPGFSELAQKLEDPNAVYYGNTTEFVRKGIKPVYTLLTGKFTTYRLAKECMNHQAILYPARVFKLYSYNLRYKVYADYVVNLHVWGNSSFKKLHFPITIASYNMSGFSTMNVDPVFIKEKPTIIRKSMGWVMYFRWLYKRYRKRRKDGIVDYY</sequence>
<dbReference type="InterPro" id="IPR050834">
    <property type="entry name" value="Glycosyltransf_2"/>
</dbReference>
<feature type="domain" description="Glycosyltransferase 2-like" evidence="1">
    <location>
        <begin position="15"/>
        <end position="128"/>
    </location>
</feature>
<reference evidence="2 3" key="1">
    <citation type="submission" date="2022-10" db="EMBL/GenBank/DDBJ databases">
        <title>Chitinophaga nivalis PC15 sp. nov., isolated from Pyeongchang county, South Korea.</title>
        <authorList>
            <person name="Trinh H.N."/>
        </authorList>
    </citation>
    <scope>NUCLEOTIDE SEQUENCE [LARGE SCALE GENOMIC DNA]</scope>
    <source>
        <strain evidence="2 3">PC14</strain>
    </source>
</reference>
<dbReference type="InterPro" id="IPR001173">
    <property type="entry name" value="Glyco_trans_2-like"/>
</dbReference>
<dbReference type="PANTHER" id="PTHR43685">
    <property type="entry name" value="GLYCOSYLTRANSFERASE"/>
    <property type="match status" value="1"/>
</dbReference>
<dbReference type="InterPro" id="IPR029044">
    <property type="entry name" value="Nucleotide-diphossugar_trans"/>
</dbReference>
<dbReference type="RefSeq" id="WP_264733149.1">
    <property type="nucleotide sequence ID" value="NZ_JAPDNR010000001.1"/>
</dbReference>
<evidence type="ECO:0000313" key="3">
    <source>
        <dbReference type="Proteomes" id="UP001207742"/>
    </source>
</evidence>
<dbReference type="EMBL" id="JAPDNS010000002">
    <property type="protein sequence ID" value="MCW3486333.1"/>
    <property type="molecule type" value="Genomic_DNA"/>
</dbReference>
<keyword evidence="3" id="KW-1185">Reference proteome</keyword>
<gene>
    <name evidence="2" type="ORF">OL497_20695</name>
</gene>
<dbReference type="Pfam" id="PF00535">
    <property type="entry name" value="Glycos_transf_2"/>
    <property type="match status" value="1"/>
</dbReference>
<protein>
    <submittedName>
        <fullName evidence="2">Glycosyltransferase</fullName>
    </submittedName>
</protein>
<name>A0ABT3IQT2_9BACT</name>
<dbReference type="PANTHER" id="PTHR43685:SF11">
    <property type="entry name" value="GLYCOSYLTRANSFERASE TAGX-RELATED"/>
    <property type="match status" value="1"/>
</dbReference>
<dbReference type="Proteomes" id="UP001207742">
    <property type="component" value="Unassembled WGS sequence"/>
</dbReference>
<dbReference type="CDD" id="cd06433">
    <property type="entry name" value="GT_2_WfgS_like"/>
    <property type="match status" value="1"/>
</dbReference>
<accession>A0ABT3IQT2</accession>
<dbReference type="SUPFAM" id="SSF53448">
    <property type="entry name" value="Nucleotide-diphospho-sugar transferases"/>
    <property type="match status" value="1"/>
</dbReference>
<proteinExistence type="predicted"/>
<evidence type="ECO:0000313" key="2">
    <source>
        <dbReference type="EMBL" id="MCW3486333.1"/>
    </source>
</evidence>
<organism evidence="2 3">
    <name type="scientific">Chitinophaga nivalis</name>
    <dbReference type="NCBI Taxonomy" id="2991709"/>
    <lineage>
        <taxon>Bacteria</taxon>
        <taxon>Pseudomonadati</taxon>
        <taxon>Bacteroidota</taxon>
        <taxon>Chitinophagia</taxon>
        <taxon>Chitinophagales</taxon>
        <taxon>Chitinophagaceae</taxon>
        <taxon>Chitinophaga</taxon>
    </lineage>
</organism>